<protein>
    <submittedName>
        <fullName evidence="1">Uncharacterized protein</fullName>
    </submittedName>
</protein>
<sequence length="33" mass="3643">MILTALLLALSAALHRTAPRAPRPVPIPVRDRR</sequence>
<name>A0ABT9MF59_9DEIO</name>
<comment type="caution">
    <text evidence="1">The sequence shown here is derived from an EMBL/GenBank/DDBJ whole genome shotgun (WGS) entry which is preliminary data.</text>
</comment>
<reference evidence="1 2" key="1">
    <citation type="submission" date="2023-07" db="EMBL/GenBank/DDBJ databases">
        <title>Genomic Encyclopedia of Type Strains, Phase IV (KMG-IV): sequencing the most valuable type-strain genomes for metagenomic binning, comparative biology and taxonomic classification.</title>
        <authorList>
            <person name="Goeker M."/>
        </authorList>
    </citation>
    <scope>NUCLEOTIDE SEQUENCE [LARGE SCALE GENOMIC DNA]</scope>
    <source>
        <strain evidence="1 2">NIO-1023</strain>
    </source>
</reference>
<dbReference type="Proteomes" id="UP001232163">
    <property type="component" value="Unassembled WGS sequence"/>
</dbReference>
<dbReference type="EMBL" id="JAURUR010000009">
    <property type="protein sequence ID" value="MDP9765233.1"/>
    <property type="molecule type" value="Genomic_DNA"/>
</dbReference>
<evidence type="ECO:0000313" key="1">
    <source>
        <dbReference type="EMBL" id="MDP9765233.1"/>
    </source>
</evidence>
<proteinExistence type="predicted"/>
<accession>A0ABT9MF59</accession>
<keyword evidence="2" id="KW-1185">Reference proteome</keyword>
<gene>
    <name evidence="1" type="ORF">QO006_002681</name>
</gene>
<evidence type="ECO:0000313" key="2">
    <source>
        <dbReference type="Proteomes" id="UP001232163"/>
    </source>
</evidence>
<organism evidence="1 2">
    <name type="scientific">Deinococcus enclensis</name>
    <dbReference type="NCBI Taxonomy" id="1049582"/>
    <lineage>
        <taxon>Bacteria</taxon>
        <taxon>Thermotogati</taxon>
        <taxon>Deinococcota</taxon>
        <taxon>Deinococci</taxon>
        <taxon>Deinococcales</taxon>
        <taxon>Deinococcaceae</taxon>
        <taxon>Deinococcus</taxon>
    </lineage>
</organism>